<dbReference type="Proteomes" id="UP001165460">
    <property type="component" value="Unassembled WGS sequence"/>
</dbReference>
<dbReference type="InterPro" id="IPR026444">
    <property type="entry name" value="Secre_tail"/>
</dbReference>
<evidence type="ECO:0000313" key="9">
    <source>
        <dbReference type="EMBL" id="MCJ0741237.1"/>
    </source>
</evidence>
<evidence type="ECO:0000256" key="2">
    <source>
        <dbReference type="ARBA" id="ARBA00022670"/>
    </source>
</evidence>
<feature type="active site" description="Charge relay system" evidence="5">
    <location>
        <position position="142"/>
    </location>
</feature>
<keyword evidence="10" id="KW-1185">Reference proteome</keyword>
<dbReference type="PANTHER" id="PTHR43399">
    <property type="entry name" value="SUBTILISIN-RELATED"/>
    <property type="match status" value="1"/>
</dbReference>
<comment type="caution">
    <text evidence="9">The sequence shown here is derived from an EMBL/GenBank/DDBJ whole genome shotgun (WGS) entry which is preliminary data.</text>
</comment>
<keyword evidence="2 5" id="KW-0645">Protease</keyword>
<sequence>MTLFQIASAQDNKSLTTNTAFLRQNGKDLAKVMNKERKKAWDIAKQKGWATFRISKQGKIIQLVGVDSEGLPIYEATTNETAAGTTQTNKLYTGGILGLNLNGSTIPNNKVALWDGGSVLTTHQEFTGSRIIVKDGAANASHGTHVAGTIAAAGINSSVKGMAYGLPQLLSYDFNNDNSEMSLEAANLLLSNHSYGRISGWSYNDVSSRWEFYGRWGDNEDYNFGYYDSKAQTWDNICYNAPYYLPVKSAGNNRNDNGPAVGANYYRYNTAGAMVNAGARPAGMSNNDGYDIIPSYGTAKNILTVGAIYGLKYGASLSSEIMMSSFSSWGPTDDGRIKPDLVADGVSVISANNTGNDRYVTMSGTSMAAPNVTGSLVLLQELYFQKYGAFMRSASLKGLAIATTNEAGPGLGPDYQFGWGLLNAEKAAKAILNNGTKSLISERALTQGQTQTIQVVASGNGPLLATICWTDPAITPISTTNALNNPTLRLVNDLDMRISDGVATYYPWILDPANPAAAATTGDNFRDNVEQIYIANAIPGKTYTITIGHKNNLQSGSQPFSLIVTGIGGTAYCASAPVSSTDSKITAFTLSNLIYNAAAGCTSYTDNTAQTITLERGKSYNLSLSLGTCGSDFNKIAKVFIDWNGDGDFDDADETVAYTGLINANGIYGTTITVPTTVIPNNYALLRIVLLETSAANDVQACGTYAKGETQDYRVKFTETAVNVGLNEIVSPVNGEMAGPAKRIMVKLKNYGANTASAIPVNILVKEEGVTVATINETYYGSIAPNNETAFLLQTTFNAQSGKTYTIDAQTALSGDAITSDDLTSKTITISNVPSVSDAKAYYTDVTGTYYLTSGQNNGTLFWYDAMNSTASFSTGNAVITTQAPAGNNTYYVGLNNYLGNMGPASKAVYGSGTYGQAPYNLYFTTKVPLKIESARLYVGYRGAVTFNVYDANIGVKVSSSTISVNNTRNPASTSTSASDVSTDIGQVYQLDIVFPYAGSFYIVAEFNNGATLFRNNGAAGAAAYPFTENTGLFSLVSHTGASGLSMNNFWYFFYDLKAKPIGETLTTKQAVTLSNLTITQESGALISPIATGNQWYLNGNPINGATAAIYQPVQQGNYMVKVTLQGGLTITSNLYQLNTLPVNLNSFTAKADHNKVILNWTVSTEVNVNRYEVERLLDGTDFAKVAEVTANGSSNYTAIDVKPKLGMNYYRLKAINNDETLSYFNELRSVKLETLASKEVRVYPNPLTGNAINLSLLNYAKGNYSYKLTDVRGKIIQEGNFENNNTENHKIAVNSSLPKGMYILYVINGKELVQAKLVK</sequence>
<dbReference type="PROSITE" id="PS00138">
    <property type="entry name" value="SUBTILASE_SER"/>
    <property type="match status" value="1"/>
</dbReference>
<dbReference type="CDD" id="cd04842">
    <property type="entry name" value="Peptidases_S8_Kp43_protease"/>
    <property type="match status" value="1"/>
</dbReference>
<dbReference type="RefSeq" id="WP_243357630.1">
    <property type="nucleotide sequence ID" value="NZ_JALGBH010000001.1"/>
</dbReference>
<dbReference type="PROSITE" id="PS00137">
    <property type="entry name" value="SUBTILASE_HIS"/>
    <property type="match status" value="1"/>
</dbReference>
<dbReference type="EMBL" id="JALGBH010000001">
    <property type="protein sequence ID" value="MCJ0741237.1"/>
    <property type="molecule type" value="Genomic_DNA"/>
</dbReference>
<protein>
    <submittedName>
        <fullName evidence="9">S8 family serine peptidase</fullName>
    </submittedName>
</protein>
<accession>A0ABS9ZS77</accession>
<dbReference type="PROSITE" id="PS51892">
    <property type="entry name" value="SUBTILASE"/>
    <property type="match status" value="1"/>
</dbReference>
<feature type="active site" description="Charge relay system" evidence="5">
    <location>
        <position position="115"/>
    </location>
</feature>
<dbReference type="Pfam" id="PF20009">
    <property type="entry name" value="GEVED"/>
    <property type="match status" value="1"/>
</dbReference>
<dbReference type="Gene3D" id="3.40.50.200">
    <property type="entry name" value="Peptidase S8/S53 domain"/>
    <property type="match status" value="1"/>
</dbReference>
<dbReference type="InterPro" id="IPR023828">
    <property type="entry name" value="Peptidase_S8_Ser-AS"/>
</dbReference>
<keyword evidence="4 5" id="KW-0720">Serine protease</keyword>
<evidence type="ECO:0000256" key="4">
    <source>
        <dbReference type="ARBA" id="ARBA00022825"/>
    </source>
</evidence>
<dbReference type="Pfam" id="PF18962">
    <property type="entry name" value="Por_Secre_tail"/>
    <property type="match status" value="1"/>
</dbReference>
<dbReference type="InterPro" id="IPR000209">
    <property type="entry name" value="Peptidase_S8/S53_dom"/>
</dbReference>
<organism evidence="9 10">
    <name type="scientific">Pedobacter montanisoli</name>
    <dbReference type="NCBI Taxonomy" id="2923277"/>
    <lineage>
        <taxon>Bacteria</taxon>
        <taxon>Pseudomonadati</taxon>
        <taxon>Bacteroidota</taxon>
        <taxon>Sphingobacteriia</taxon>
        <taxon>Sphingobacteriales</taxon>
        <taxon>Sphingobacteriaceae</taxon>
        <taxon>Pedobacter</taxon>
    </lineage>
</organism>
<evidence type="ECO:0000313" key="10">
    <source>
        <dbReference type="Proteomes" id="UP001165460"/>
    </source>
</evidence>
<dbReference type="PANTHER" id="PTHR43399:SF4">
    <property type="entry name" value="CELL WALL-ASSOCIATED PROTEASE"/>
    <property type="match status" value="1"/>
</dbReference>
<dbReference type="InterPro" id="IPR051048">
    <property type="entry name" value="Peptidase_S8/S53_subtilisin"/>
</dbReference>
<dbReference type="PRINTS" id="PR00723">
    <property type="entry name" value="SUBTILISIN"/>
</dbReference>
<evidence type="ECO:0000256" key="1">
    <source>
        <dbReference type="ARBA" id="ARBA00011073"/>
    </source>
</evidence>
<dbReference type="Gene3D" id="2.60.40.10">
    <property type="entry name" value="Immunoglobulins"/>
    <property type="match status" value="1"/>
</dbReference>
<feature type="domain" description="GEVED" evidence="8">
    <location>
        <begin position="638"/>
        <end position="715"/>
    </location>
</feature>
<evidence type="ECO:0000256" key="3">
    <source>
        <dbReference type="ARBA" id="ARBA00022801"/>
    </source>
</evidence>
<gene>
    <name evidence="9" type="ORF">MMF97_00860</name>
</gene>
<proteinExistence type="inferred from homology"/>
<dbReference type="SUPFAM" id="SSF52743">
    <property type="entry name" value="Subtilisin-like"/>
    <property type="match status" value="1"/>
</dbReference>
<dbReference type="InterPro" id="IPR008979">
    <property type="entry name" value="Galactose-bd-like_sf"/>
</dbReference>
<dbReference type="InterPro" id="IPR045474">
    <property type="entry name" value="GEVED"/>
</dbReference>
<feature type="domain" description="Secretion system C-terminal sorting" evidence="7">
    <location>
        <begin position="1243"/>
        <end position="1319"/>
    </location>
</feature>
<feature type="active site" description="Charge relay system" evidence="5">
    <location>
        <position position="366"/>
    </location>
</feature>
<dbReference type="Pfam" id="PF00082">
    <property type="entry name" value="Peptidase_S8"/>
    <property type="match status" value="1"/>
</dbReference>
<dbReference type="InterPro" id="IPR036852">
    <property type="entry name" value="Peptidase_S8/S53_dom_sf"/>
</dbReference>
<dbReference type="InterPro" id="IPR015500">
    <property type="entry name" value="Peptidase_S8_subtilisin-rel"/>
</dbReference>
<feature type="domain" description="Peptidase S8/S53" evidence="6">
    <location>
        <begin position="138"/>
        <end position="420"/>
    </location>
</feature>
<name>A0ABS9ZS77_9SPHI</name>
<dbReference type="InterPro" id="IPR022398">
    <property type="entry name" value="Peptidase_S8_His-AS"/>
</dbReference>
<evidence type="ECO:0000256" key="5">
    <source>
        <dbReference type="PROSITE-ProRule" id="PRU01240"/>
    </source>
</evidence>
<keyword evidence="3 5" id="KW-0378">Hydrolase</keyword>
<evidence type="ECO:0000259" key="8">
    <source>
        <dbReference type="Pfam" id="PF20009"/>
    </source>
</evidence>
<dbReference type="Gene3D" id="2.60.120.380">
    <property type="match status" value="1"/>
</dbReference>
<comment type="similarity">
    <text evidence="1 5">Belongs to the peptidase S8 family.</text>
</comment>
<evidence type="ECO:0000259" key="6">
    <source>
        <dbReference type="Pfam" id="PF00082"/>
    </source>
</evidence>
<dbReference type="InterPro" id="IPR034058">
    <property type="entry name" value="TagA/B/C/D_pept_dom"/>
</dbReference>
<reference evidence="9" key="1">
    <citation type="submission" date="2022-03" db="EMBL/GenBank/DDBJ databases">
        <authorList>
            <person name="Woo C.Y."/>
        </authorList>
    </citation>
    <scope>NUCLEOTIDE SEQUENCE</scope>
    <source>
        <strain evidence="9">CYS-01</strain>
    </source>
</reference>
<dbReference type="NCBIfam" id="TIGR04183">
    <property type="entry name" value="Por_Secre_tail"/>
    <property type="match status" value="1"/>
</dbReference>
<dbReference type="SUPFAM" id="SSF49785">
    <property type="entry name" value="Galactose-binding domain-like"/>
    <property type="match status" value="1"/>
</dbReference>
<dbReference type="InterPro" id="IPR013783">
    <property type="entry name" value="Ig-like_fold"/>
</dbReference>
<evidence type="ECO:0000259" key="7">
    <source>
        <dbReference type="Pfam" id="PF18962"/>
    </source>
</evidence>